<reference evidence="2" key="1">
    <citation type="journal article" date="2021" name="PeerJ">
        <title>Extensive microbial diversity within the chicken gut microbiome revealed by metagenomics and culture.</title>
        <authorList>
            <person name="Gilroy R."/>
            <person name="Ravi A."/>
            <person name="Getino M."/>
            <person name="Pursley I."/>
            <person name="Horton D.L."/>
            <person name="Alikhan N.F."/>
            <person name="Baker D."/>
            <person name="Gharbi K."/>
            <person name="Hall N."/>
            <person name="Watson M."/>
            <person name="Adriaenssens E.M."/>
            <person name="Foster-Nyarko E."/>
            <person name="Jarju S."/>
            <person name="Secka A."/>
            <person name="Antonio M."/>
            <person name="Oren A."/>
            <person name="Chaudhuri R.R."/>
            <person name="La Ragione R."/>
            <person name="Hildebrand F."/>
            <person name="Pallen M.J."/>
        </authorList>
    </citation>
    <scope>NUCLEOTIDE SEQUENCE</scope>
    <source>
        <strain evidence="2">CHK187-11901</strain>
    </source>
</reference>
<dbReference type="EMBL" id="DWWM01000034">
    <property type="protein sequence ID" value="HJC36560.1"/>
    <property type="molecule type" value="Genomic_DNA"/>
</dbReference>
<dbReference type="Gene3D" id="3.90.550.10">
    <property type="entry name" value="Spore Coat Polysaccharide Biosynthesis Protein SpsA, Chain A"/>
    <property type="match status" value="1"/>
</dbReference>
<evidence type="ECO:0000313" key="2">
    <source>
        <dbReference type="EMBL" id="HJC36560.1"/>
    </source>
</evidence>
<dbReference type="InterPro" id="IPR001173">
    <property type="entry name" value="Glyco_trans_2-like"/>
</dbReference>
<comment type="caution">
    <text evidence="2">The sequence shown here is derived from an EMBL/GenBank/DDBJ whole genome shotgun (WGS) entry which is preliminary data.</text>
</comment>
<dbReference type="GO" id="GO:0016758">
    <property type="term" value="F:hexosyltransferase activity"/>
    <property type="evidence" value="ECO:0007669"/>
    <property type="project" value="UniProtKB-ARBA"/>
</dbReference>
<evidence type="ECO:0000313" key="3">
    <source>
        <dbReference type="Proteomes" id="UP000823896"/>
    </source>
</evidence>
<feature type="non-terminal residue" evidence="2">
    <location>
        <position position="72"/>
    </location>
</feature>
<dbReference type="AlphaFoldDB" id="A0A9D2NSI7"/>
<proteinExistence type="predicted"/>
<dbReference type="Proteomes" id="UP000823896">
    <property type="component" value="Unassembled WGS sequence"/>
</dbReference>
<evidence type="ECO:0000259" key="1">
    <source>
        <dbReference type="Pfam" id="PF00535"/>
    </source>
</evidence>
<accession>A0A9D2NSI7</accession>
<sequence length="72" mass="7988">MNDKLLTIAIPCYNSQGYMRHALESILPCQKGLEILIIDDGSTDDTARIADDYAARYPETVRALHQRNGGHG</sequence>
<protein>
    <submittedName>
        <fullName evidence="2">Glycosyltransferase</fullName>
    </submittedName>
</protein>
<gene>
    <name evidence="2" type="ORF">H9702_05460</name>
</gene>
<dbReference type="SUPFAM" id="SSF53448">
    <property type="entry name" value="Nucleotide-diphospho-sugar transferases"/>
    <property type="match status" value="1"/>
</dbReference>
<reference evidence="2" key="2">
    <citation type="submission" date="2021-04" db="EMBL/GenBank/DDBJ databases">
        <authorList>
            <person name="Gilroy R."/>
        </authorList>
    </citation>
    <scope>NUCLEOTIDE SEQUENCE</scope>
    <source>
        <strain evidence="2">CHK187-11901</strain>
    </source>
</reference>
<dbReference type="PANTHER" id="PTHR22916">
    <property type="entry name" value="GLYCOSYLTRANSFERASE"/>
    <property type="match status" value="1"/>
</dbReference>
<dbReference type="Pfam" id="PF00535">
    <property type="entry name" value="Glycos_transf_2"/>
    <property type="match status" value="1"/>
</dbReference>
<organism evidence="2 3">
    <name type="scientific">Candidatus Merdibacter merdavium</name>
    <dbReference type="NCBI Taxonomy" id="2838692"/>
    <lineage>
        <taxon>Bacteria</taxon>
        <taxon>Bacillati</taxon>
        <taxon>Bacillota</taxon>
        <taxon>Erysipelotrichia</taxon>
        <taxon>Erysipelotrichales</taxon>
        <taxon>Erysipelotrichaceae</taxon>
        <taxon>Merdibacter</taxon>
    </lineage>
</organism>
<name>A0A9D2NSI7_9FIRM</name>
<feature type="domain" description="Glycosyltransferase 2-like" evidence="1">
    <location>
        <begin position="7"/>
        <end position="71"/>
    </location>
</feature>
<dbReference type="PANTHER" id="PTHR22916:SF3">
    <property type="entry name" value="UDP-GLCNAC:BETAGAL BETA-1,3-N-ACETYLGLUCOSAMINYLTRANSFERASE-LIKE PROTEIN 1"/>
    <property type="match status" value="1"/>
</dbReference>
<dbReference type="InterPro" id="IPR029044">
    <property type="entry name" value="Nucleotide-diphossugar_trans"/>
</dbReference>